<name>A0AAU7DU43_9MICO</name>
<proteinExistence type="predicted"/>
<organism evidence="1">
    <name type="scientific">Jonesiaceae bacterium BS-20</name>
    <dbReference type="NCBI Taxonomy" id="3120821"/>
    <lineage>
        <taxon>Bacteria</taxon>
        <taxon>Bacillati</taxon>
        <taxon>Actinomycetota</taxon>
        <taxon>Actinomycetes</taxon>
        <taxon>Micrococcales</taxon>
        <taxon>Jonesiaceae</taxon>
    </lineage>
</organism>
<dbReference type="Gene3D" id="1.10.10.10">
    <property type="entry name" value="Winged helix-like DNA-binding domain superfamily/Winged helix DNA-binding domain"/>
    <property type="match status" value="1"/>
</dbReference>
<dbReference type="EMBL" id="CP146203">
    <property type="protein sequence ID" value="XBH21308.1"/>
    <property type="molecule type" value="Genomic_DNA"/>
</dbReference>
<reference evidence="1" key="1">
    <citation type="submission" date="2024-02" db="EMBL/GenBank/DDBJ databases">
        <title>Tomenella chthoni gen. nov. sp. nov., a member of the family Jonesiaceae isolated from bat guano.</title>
        <authorList>
            <person name="Miller S.L."/>
            <person name="King J."/>
            <person name="Sankaranarayanan K."/>
            <person name="Lawson P.A."/>
        </authorList>
    </citation>
    <scope>NUCLEOTIDE SEQUENCE</scope>
    <source>
        <strain evidence="1">BS-20</strain>
    </source>
</reference>
<accession>A0AAU7DU43</accession>
<dbReference type="InterPro" id="IPR036390">
    <property type="entry name" value="WH_DNA-bd_sf"/>
</dbReference>
<dbReference type="InterPro" id="IPR036388">
    <property type="entry name" value="WH-like_DNA-bd_sf"/>
</dbReference>
<sequence>MAQRRDLAAIPTTNNVNNTVDILNRIDQLRALSDGIMHGVEQFTSLKLSHFQILQALENDVTHPRHIGRRIGLDAKVVTLTLETLEVKGLVYIAERIGERVIEAGLTEAGYAALGQAEAVKFRAMDALLHHSSEAETQQLLHLLNQAVIHAQQIMNTIDSGQMNL</sequence>
<evidence type="ECO:0000313" key="1">
    <source>
        <dbReference type="EMBL" id="XBH21308.1"/>
    </source>
</evidence>
<protein>
    <submittedName>
        <fullName evidence="1">MarR family winged helix-turn-helix transcriptional regulator</fullName>
    </submittedName>
</protein>
<dbReference type="SUPFAM" id="SSF46785">
    <property type="entry name" value="Winged helix' DNA-binding domain"/>
    <property type="match status" value="1"/>
</dbReference>
<gene>
    <name evidence="1" type="ORF">V5R04_14015</name>
</gene>
<dbReference type="AlphaFoldDB" id="A0AAU7DU43"/>